<comment type="catalytic activity">
    <reaction evidence="1">
        <text>L-glutamyl-[protein] + S-adenosyl-L-methionine = [protein]-L-glutamate 5-O-methyl ester + S-adenosyl-L-homocysteine</text>
        <dbReference type="Rhea" id="RHEA:24452"/>
        <dbReference type="Rhea" id="RHEA-COMP:10208"/>
        <dbReference type="Rhea" id="RHEA-COMP:10311"/>
        <dbReference type="ChEBI" id="CHEBI:29973"/>
        <dbReference type="ChEBI" id="CHEBI:57856"/>
        <dbReference type="ChEBI" id="CHEBI:59789"/>
        <dbReference type="ChEBI" id="CHEBI:82795"/>
        <dbReference type="EC" id="2.1.1.80"/>
    </reaction>
</comment>
<dbReference type="InterPro" id="IPR000780">
    <property type="entry name" value="CheR_MeTrfase"/>
</dbReference>
<dbReference type="Proteomes" id="UP000008221">
    <property type="component" value="Chromosome"/>
</dbReference>
<dbReference type="eggNOG" id="COG1352">
    <property type="taxonomic scope" value="Bacteria"/>
</dbReference>
<dbReference type="Gene3D" id="1.25.40.10">
    <property type="entry name" value="Tetratricopeptide repeat domain"/>
    <property type="match status" value="1"/>
</dbReference>
<evidence type="ECO:0000313" key="10">
    <source>
        <dbReference type="Proteomes" id="UP000008221"/>
    </source>
</evidence>
<keyword evidence="10" id="KW-1185">Reference proteome</keyword>
<dbReference type="EMBL" id="CP000481">
    <property type="protein sequence ID" value="ABK51997.1"/>
    <property type="molecule type" value="Genomic_DNA"/>
</dbReference>
<dbReference type="PRINTS" id="PR00996">
    <property type="entry name" value="CHERMTFRASE"/>
</dbReference>
<sequence>MKPTLSDAEFAALAAILEDLTGLVHDEARRDALAFAAAACREAAGIPTFGEFLHLLGSEDGEAVRQRLIDAVTIQETHFFRNPPQIRALRTHVLPELIRTATAADRPLVVWSAGCSTGEEPYTVAMLVRELLPNATPDRIRILGTDISSAALDAARRARYGPRAVQMAEPVDVARWFTRVGEEYVVRDEVRELVEFQRHNLVRDPPPFEPGSVDLLLCRNVTIYFRRQTTKALMRRLHDVLREGGYLFLGHAETLWQMTDAFTLVTLGDAFVYRRLPPEHDGERRILPQRRTGAEPVLTERRRRTDRRSGPAHRARLSAVERAPVRSGAGPRRDGDNGAADLRVPPTAGDARTADYLAEARGALAAGRYQDAVRAAGAVLKAEPLLAEAHVIHGEALVNLGRDAEAVPQLRQAVYLDPDHAPAHLLLAGALERLGEAAAAGRAYRAAAATVRRLPPARVAEFFAGRQAEELAAACLRLAQQAERAAARQRHP</sequence>
<dbReference type="Gene3D" id="3.40.50.150">
    <property type="entry name" value="Vaccinia Virus protein VP39"/>
    <property type="match status" value="1"/>
</dbReference>
<dbReference type="GO" id="GO:0032259">
    <property type="term" value="P:methylation"/>
    <property type="evidence" value="ECO:0007669"/>
    <property type="project" value="UniProtKB-KW"/>
</dbReference>
<keyword evidence="6" id="KW-0802">TPR repeat</keyword>
<evidence type="ECO:0000256" key="4">
    <source>
        <dbReference type="ARBA" id="ARBA00022679"/>
    </source>
</evidence>
<dbReference type="KEGG" id="ace:Acel_0223"/>
<dbReference type="EC" id="2.1.1.80" evidence="2"/>
<name>A0LRD7_ACIC1</name>
<feature type="domain" description="CheR-type methyltransferase" evidence="8">
    <location>
        <begin position="1"/>
        <end position="278"/>
    </location>
</feature>
<evidence type="ECO:0000256" key="1">
    <source>
        <dbReference type="ARBA" id="ARBA00001541"/>
    </source>
</evidence>
<dbReference type="InParanoid" id="A0LRD7"/>
<evidence type="ECO:0000259" key="8">
    <source>
        <dbReference type="PROSITE" id="PS50123"/>
    </source>
</evidence>
<keyword evidence="5" id="KW-0949">S-adenosyl-L-methionine</keyword>
<feature type="compositionally biased region" description="Basic residues" evidence="7">
    <location>
        <begin position="301"/>
        <end position="316"/>
    </location>
</feature>
<dbReference type="Pfam" id="PF13432">
    <property type="entry name" value="TPR_16"/>
    <property type="match status" value="1"/>
</dbReference>
<dbReference type="PROSITE" id="PS50005">
    <property type="entry name" value="TPR"/>
    <property type="match status" value="1"/>
</dbReference>
<dbReference type="GO" id="GO:0008983">
    <property type="term" value="F:protein-glutamate O-methyltransferase activity"/>
    <property type="evidence" value="ECO:0007669"/>
    <property type="project" value="UniProtKB-EC"/>
</dbReference>
<feature type="repeat" description="TPR" evidence="6">
    <location>
        <begin position="387"/>
        <end position="420"/>
    </location>
</feature>
<dbReference type="STRING" id="351607.Acel_0223"/>
<protein>
    <recommendedName>
        <fullName evidence="2">protein-glutamate O-methyltransferase</fullName>
        <ecNumber evidence="2">2.1.1.80</ecNumber>
    </recommendedName>
</protein>
<dbReference type="RefSeq" id="WP_011719061.1">
    <property type="nucleotide sequence ID" value="NC_008578.1"/>
</dbReference>
<evidence type="ECO:0000256" key="2">
    <source>
        <dbReference type="ARBA" id="ARBA00012534"/>
    </source>
</evidence>
<dbReference type="Pfam" id="PF01739">
    <property type="entry name" value="CheR"/>
    <property type="match status" value="1"/>
</dbReference>
<dbReference type="InterPro" id="IPR019734">
    <property type="entry name" value="TPR_rpt"/>
</dbReference>
<dbReference type="Gene3D" id="1.10.155.10">
    <property type="entry name" value="Chemotaxis receptor methyltransferase CheR, N-terminal domain"/>
    <property type="match status" value="1"/>
</dbReference>
<evidence type="ECO:0000256" key="7">
    <source>
        <dbReference type="SAM" id="MobiDB-lite"/>
    </source>
</evidence>
<dbReference type="PANTHER" id="PTHR24422:SF19">
    <property type="entry name" value="CHEMOTAXIS PROTEIN METHYLTRANSFERASE"/>
    <property type="match status" value="1"/>
</dbReference>
<dbReference type="SUPFAM" id="SSF48452">
    <property type="entry name" value="TPR-like"/>
    <property type="match status" value="1"/>
</dbReference>
<accession>A0LRD7</accession>
<dbReference type="eggNOG" id="COG0457">
    <property type="taxonomic scope" value="Bacteria"/>
</dbReference>
<proteinExistence type="predicted"/>
<dbReference type="PROSITE" id="PS50123">
    <property type="entry name" value="CHER"/>
    <property type="match status" value="1"/>
</dbReference>
<evidence type="ECO:0000256" key="3">
    <source>
        <dbReference type="ARBA" id="ARBA00022603"/>
    </source>
</evidence>
<dbReference type="SMART" id="SM00138">
    <property type="entry name" value="MeTrc"/>
    <property type="match status" value="1"/>
</dbReference>
<dbReference type="SUPFAM" id="SSF53335">
    <property type="entry name" value="S-adenosyl-L-methionine-dependent methyltransferases"/>
    <property type="match status" value="1"/>
</dbReference>
<dbReference type="InterPro" id="IPR011990">
    <property type="entry name" value="TPR-like_helical_dom_sf"/>
</dbReference>
<dbReference type="PANTHER" id="PTHR24422">
    <property type="entry name" value="CHEMOTAXIS PROTEIN METHYLTRANSFERASE"/>
    <property type="match status" value="1"/>
</dbReference>
<dbReference type="InterPro" id="IPR022642">
    <property type="entry name" value="CheR_C"/>
</dbReference>
<reference evidence="9 10" key="1">
    <citation type="journal article" date="2009" name="Genome Res.">
        <title>Complete genome of the cellulolytic thermophile Acidothermus cellulolyticus 11B provides insights into its ecophysiological and evolutionary adaptations.</title>
        <authorList>
            <person name="Barabote R.D."/>
            <person name="Xie G."/>
            <person name="Leu D.H."/>
            <person name="Normand P."/>
            <person name="Necsulea A."/>
            <person name="Daubin V."/>
            <person name="Medigue C."/>
            <person name="Adney W.S."/>
            <person name="Xu X.C."/>
            <person name="Lapidus A."/>
            <person name="Parales R.E."/>
            <person name="Detter C."/>
            <person name="Pujic P."/>
            <person name="Bruce D."/>
            <person name="Lavire C."/>
            <person name="Challacombe J.F."/>
            <person name="Brettin T.S."/>
            <person name="Berry A.M."/>
        </authorList>
    </citation>
    <scope>NUCLEOTIDE SEQUENCE [LARGE SCALE GENOMIC DNA]</scope>
    <source>
        <strain evidence="10">ATCC 43068 / DSM 8971 / 11B</strain>
    </source>
</reference>
<dbReference type="CDD" id="cd02440">
    <property type="entry name" value="AdoMet_MTases"/>
    <property type="match status" value="1"/>
</dbReference>
<dbReference type="OrthoDB" id="9816309at2"/>
<dbReference type="InterPro" id="IPR036804">
    <property type="entry name" value="CheR_N_sf"/>
</dbReference>
<feature type="region of interest" description="Disordered" evidence="7">
    <location>
        <begin position="283"/>
        <end position="348"/>
    </location>
</feature>
<dbReference type="HOGENOM" id="CLU_025854_4_1_11"/>
<dbReference type="AlphaFoldDB" id="A0LRD7"/>
<evidence type="ECO:0000256" key="6">
    <source>
        <dbReference type="PROSITE-ProRule" id="PRU00339"/>
    </source>
</evidence>
<dbReference type="InterPro" id="IPR029063">
    <property type="entry name" value="SAM-dependent_MTases_sf"/>
</dbReference>
<keyword evidence="3 9" id="KW-0489">Methyltransferase</keyword>
<organism evidence="9 10">
    <name type="scientific">Acidothermus cellulolyticus (strain ATCC 43068 / DSM 8971 / 11B)</name>
    <dbReference type="NCBI Taxonomy" id="351607"/>
    <lineage>
        <taxon>Bacteria</taxon>
        <taxon>Bacillati</taxon>
        <taxon>Actinomycetota</taxon>
        <taxon>Actinomycetes</taxon>
        <taxon>Acidothermales</taxon>
        <taxon>Acidothermaceae</taxon>
        <taxon>Acidothermus</taxon>
    </lineage>
</organism>
<keyword evidence="4 9" id="KW-0808">Transferase</keyword>
<evidence type="ECO:0000313" key="9">
    <source>
        <dbReference type="EMBL" id="ABK51997.1"/>
    </source>
</evidence>
<evidence type="ECO:0000256" key="5">
    <source>
        <dbReference type="ARBA" id="ARBA00022691"/>
    </source>
</evidence>
<gene>
    <name evidence="9" type="ordered locus">Acel_0223</name>
</gene>
<dbReference type="InterPro" id="IPR050903">
    <property type="entry name" value="Bact_Chemotaxis_MeTrfase"/>
</dbReference>
<dbReference type="SUPFAM" id="SSF47757">
    <property type="entry name" value="Chemotaxis receptor methyltransferase CheR, N-terminal domain"/>
    <property type="match status" value="1"/>
</dbReference>